<reference evidence="2 3" key="1">
    <citation type="submission" date="2018-12" db="EMBL/GenBank/DDBJ databases">
        <title>Draft genome sequence of Xylaria grammica IHI A82.</title>
        <authorList>
            <person name="Buettner E."/>
            <person name="Kellner H."/>
        </authorList>
    </citation>
    <scope>NUCLEOTIDE SEQUENCE [LARGE SCALE GENOMIC DNA]</scope>
    <source>
        <strain evidence="2 3">IHI A82</strain>
    </source>
</reference>
<sequence>MAHVEQKPCRNTEQVVDYLPFLPLSSSFLPSHARSTNPAQPDATPHASNPPFITPHYPSIMPTNQDQAASGHPQEPSLPKNRHAEVSSQVLQFADLLSLFVDSLIHLNVAIRIPPRADDVDGITGDRAGDCDLAMDALRRDMYRSLAVTRQDVDRLRNALERRLDSHEHNCRARALNSTAARSQFAEVERYLEALGEKPSGDDVKKREALKELIGIAAVLEWPIEGEGE</sequence>
<organism evidence="2 3">
    <name type="scientific">Xylaria grammica</name>
    <dbReference type="NCBI Taxonomy" id="363999"/>
    <lineage>
        <taxon>Eukaryota</taxon>
        <taxon>Fungi</taxon>
        <taxon>Dikarya</taxon>
        <taxon>Ascomycota</taxon>
        <taxon>Pezizomycotina</taxon>
        <taxon>Sordariomycetes</taxon>
        <taxon>Xylariomycetidae</taxon>
        <taxon>Xylariales</taxon>
        <taxon>Xylariaceae</taxon>
        <taxon>Xylaria</taxon>
    </lineage>
</organism>
<dbReference type="AlphaFoldDB" id="A0A439D3I0"/>
<accession>A0A439D3I0</accession>
<name>A0A439D3I0_9PEZI</name>
<gene>
    <name evidence="2" type="ORF">EKO27_g6157</name>
</gene>
<feature type="region of interest" description="Disordered" evidence="1">
    <location>
        <begin position="31"/>
        <end position="83"/>
    </location>
</feature>
<dbReference type="EMBL" id="RYZI01000176">
    <property type="protein sequence ID" value="RWA08956.1"/>
    <property type="molecule type" value="Genomic_DNA"/>
</dbReference>
<evidence type="ECO:0000313" key="3">
    <source>
        <dbReference type="Proteomes" id="UP000286045"/>
    </source>
</evidence>
<evidence type="ECO:0000313" key="2">
    <source>
        <dbReference type="EMBL" id="RWA08956.1"/>
    </source>
</evidence>
<evidence type="ECO:0000256" key="1">
    <source>
        <dbReference type="SAM" id="MobiDB-lite"/>
    </source>
</evidence>
<keyword evidence="3" id="KW-1185">Reference proteome</keyword>
<comment type="caution">
    <text evidence="2">The sequence shown here is derived from an EMBL/GenBank/DDBJ whole genome shotgun (WGS) entry which is preliminary data.</text>
</comment>
<proteinExistence type="predicted"/>
<protein>
    <submittedName>
        <fullName evidence="2">Uncharacterized protein</fullName>
    </submittedName>
</protein>
<dbReference type="Proteomes" id="UP000286045">
    <property type="component" value="Unassembled WGS sequence"/>
</dbReference>